<dbReference type="InterPro" id="IPR036188">
    <property type="entry name" value="FAD/NAD-bd_sf"/>
</dbReference>
<evidence type="ECO:0000259" key="2">
    <source>
        <dbReference type="Pfam" id="PF01266"/>
    </source>
</evidence>
<dbReference type="OrthoDB" id="429143at2759"/>
<dbReference type="Proteomes" id="UP000754883">
    <property type="component" value="Unassembled WGS sequence"/>
</dbReference>
<feature type="region of interest" description="Disordered" evidence="1">
    <location>
        <begin position="15"/>
        <end position="45"/>
    </location>
</feature>
<gene>
    <name evidence="3" type="ORF">CBYS24578_00017720</name>
</gene>
<dbReference type="PANTHER" id="PTHR13847">
    <property type="entry name" value="SARCOSINE DEHYDROGENASE-RELATED"/>
    <property type="match status" value="1"/>
</dbReference>
<dbReference type="Pfam" id="PF01266">
    <property type="entry name" value="DAO"/>
    <property type="match status" value="1"/>
</dbReference>
<sequence length="499" mass="54656">MTPSGKDLPATIRRQILSDPDLPRPNPTASLWQEPPNPFTNKLQSTPLPEKVDFLVIGSGVAACGVTRSLLSNAASGSKTVAVVEARGLCSGATGRNGGQLTRLPPTRYTFMRDEFGPEQAAKVMRLTVKGLDEMHNLAEQQGPELVAKSLKTRLEKFFAYYDEQSWNETKEAIGLYEKEVPEDWGVYRLVSREDTASEYGLNGAYGGLRFPAGTVSPYQLVTGTFKALLEKYPDRLTIATHTPVTAISKGSNQDYPYVVKTPRGTILASEVVHCTNGHAAHLLPGLRGKMYPRRGTMSVQSPGGSFPDRKGKQSWSFYFTPKHDEKQGTVETGRYYCFQNRDTGDLWIGGDKDSIDGFISADDSTIDPHADKNLRSILPVLFSDAWIKDDASAKGVWTGIMCYTGDQLPFVGRLPQDATGRSGSGEWIAAGWNTYGMTNGLISGDALGKLILGEDISSWFPEAYAPTEKRLSGPKFQTDAVLKDYFDRIGAQEVKAKL</sequence>
<dbReference type="PANTHER" id="PTHR13847:SF213">
    <property type="entry name" value="DEPENDENT OXIDOREDUCTASE, PUTATIVE-RELATED"/>
    <property type="match status" value="1"/>
</dbReference>
<organism evidence="3 4">
    <name type="scientific">Clonostachys byssicola</name>
    <dbReference type="NCBI Taxonomy" id="160290"/>
    <lineage>
        <taxon>Eukaryota</taxon>
        <taxon>Fungi</taxon>
        <taxon>Dikarya</taxon>
        <taxon>Ascomycota</taxon>
        <taxon>Pezizomycotina</taxon>
        <taxon>Sordariomycetes</taxon>
        <taxon>Hypocreomycetidae</taxon>
        <taxon>Hypocreales</taxon>
        <taxon>Bionectriaceae</taxon>
        <taxon>Clonostachys</taxon>
    </lineage>
</organism>
<keyword evidence="4" id="KW-1185">Reference proteome</keyword>
<evidence type="ECO:0000313" key="4">
    <source>
        <dbReference type="Proteomes" id="UP000754883"/>
    </source>
</evidence>
<reference evidence="4" key="1">
    <citation type="submission" date="2019-06" db="EMBL/GenBank/DDBJ databases">
        <authorList>
            <person name="Broberg M."/>
        </authorList>
    </citation>
    <scope>NUCLEOTIDE SEQUENCE [LARGE SCALE GENOMIC DNA]</scope>
</reference>
<dbReference type="AlphaFoldDB" id="A0A9N9UDP1"/>
<reference evidence="3 4" key="2">
    <citation type="submission" date="2021-10" db="EMBL/GenBank/DDBJ databases">
        <authorList>
            <person name="Piombo E."/>
        </authorList>
    </citation>
    <scope>NUCLEOTIDE SEQUENCE [LARGE SCALE GENOMIC DNA]</scope>
</reference>
<protein>
    <recommendedName>
        <fullName evidence="2">FAD dependent oxidoreductase domain-containing protein</fullName>
    </recommendedName>
</protein>
<evidence type="ECO:0000256" key="1">
    <source>
        <dbReference type="SAM" id="MobiDB-lite"/>
    </source>
</evidence>
<feature type="domain" description="FAD dependent oxidoreductase" evidence="2">
    <location>
        <begin position="53"/>
        <end position="449"/>
    </location>
</feature>
<dbReference type="Gene3D" id="3.50.50.60">
    <property type="entry name" value="FAD/NAD(P)-binding domain"/>
    <property type="match status" value="1"/>
</dbReference>
<dbReference type="EMBL" id="CABFNO020001446">
    <property type="protein sequence ID" value="CAG9988146.1"/>
    <property type="molecule type" value="Genomic_DNA"/>
</dbReference>
<proteinExistence type="predicted"/>
<accession>A0A9N9UDP1</accession>
<dbReference type="Gene3D" id="3.30.9.10">
    <property type="entry name" value="D-Amino Acid Oxidase, subunit A, domain 2"/>
    <property type="match status" value="1"/>
</dbReference>
<dbReference type="GO" id="GO:0005737">
    <property type="term" value="C:cytoplasm"/>
    <property type="evidence" value="ECO:0007669"/>
    <property type="project" value="TreeGrafter"/>
</dbReference>
<evidence type="ECO:0000313" key="3">
    <source>
        <dbReference type="EMBL" id="CAG9988146.1"/>
    </source>
</evidence>
<comment type="caution">
    <text evidence="3">The sequence shown here is derived from an EMBL/GenBank/DDBJ whole genome shotgun (WGS) entry which is preliminary data.</text>
</comment>
<name>A0A9N9UDP1_9HYPO</name>
<dbReference type="SUPFAM" id="SSF51905">
    <property type="entry name" value="FAD/NAD(P)-binding domain"/>
    <property type="match status" value="1"/>
</dbReference>
<dbReference type="InterPro" id="IPR006076">
    <property type="entry name" value="FAD-dep_OxRdtase"/>
</dbReference>